<sequence length="366" mass="40410">MNLLDATFRTSAAFELVQFERMATTEQRTLAGLRNDPECFGVLKPARDGEDMKAVCLRTALLWLSLRTPGALPRCLLDPDEGVANAAVARLVLDHIIEIETERGFVGGAAWCPIERPDANLVGEGVIGRLSLDALRYAAALRLHDPLVLSSRLYDYFRLPQTPEIVSSLGEAAERAGIWRLAPPLEWSTSTTEYWRYFSRRGAPPARCKAYVSPMPSAFVEVFERLMKVFDALPVCGFKIGSDTEQLLRPDKCVVYLPDRKALEELCAALSPIVATLPAHGVPFTAALESRGVLSWGADPPRDDARLPWQGPSWRRWITDRLAVTLCGGARLAESPLQFALERLRLEGVDTTTWAPLDPGVHPAHA</sequence>
<accession>A0ABM7Q5H5</accession>
<protein>
    <submittedName>
        <fullName evidence="1">Uncharacterized protein</fullName>
    </submittedName>
</protein>
<dbReference type="EMBL" id="AP024545">
    <property type="protein sequence ID" value="BCT92576.1"/>
    <property type="molecule type" value="Genomic_DNA"/>
</dbReference>
<dbReference type="Proteomes" id="UP000681317">
    <property type="component" value="Chromosome"/>
</dbReference>
<reference evidence="1 2" key="1">
    <citation type="submission" date="2021-03" db="EMBL/GenBank/DDBJ databases">
        <title>Complete Genome Sequences of Two Lysobacter Strains Isolated from Sea Water (Lysobacter caseinilyticus) and Soil (Lysobacter helvus) in South Korea.</title>
        <authorList>
            <person name="Watanabe Y."/>
            <person name="Arakawa K."/>
        </authorList>
    </citation>
    <scope>NUCLEOTIDE SEQUENCE [LARGE SCALE GENOMIC DNA]</scope>
    <source>
        <strain evidence="1 2">KVB24</strain>
    </source>
</reference>
<organism evidence="1 2">
    <name type="scientific">Noviluteimonas caseinilytica</name>
    <dbReference type="NCBI Taxonomy" id="2675101"/>
    <lineage>
        <taxon>Bacteria</taxon>
        <taxon>Pseudomonadati</taxon>
        <taxon>Pseudomonadota</taxon>
        <taxon>Gammaproteobacteria</taxon>
        <taxon>Lysobacterales</taxon>
        <taxon>Lysobacteraceae</taxon>
        <taxon>Noviluteimonas</taxon>
    </lineage>
</organism>
<evidence type="ECO:0000313" key="1">
    <source>
        <dbReference type="EMBL" id="BCT92576.1"/>
    </source>
</evidence>
<proteinExistence type="predicted"/>
<keyword evidence="2" id="KW-1185">Reference proteome</keyword>
<gene>
    <name evidence="1" type="ORF">LYSCAS_16000</name>
</gene>
<name>A0ABM7Q5H5_9GAMM</name>
<evidence type="ECO:0000313" key="2">
    <source>
        <dbReference type="Proteomes" id="UP000681317"/>
    </source>
</evidence>